<dbReference type="Proteomes" id="UP000253606">
    <property type="component" value="Plasmid pACPOL4"/>
</dbReference>
<protein>
    <submittedName>
        <fullName evidence="2">Uncharacterized protein</fullName>
    </submittedName>
</protein>
<feature type="transmembrane region" description="Helical" evidence="1">
    <location>
        <begin position="68"/>
        <end position="88"/>
    </location>
</feature>
<keyword evidence="2" id="KW-0614">Plasmid</keyword>
<keyword evidence="1" id="KW-0812">Transmembrane</keyword>
<dbReference type="EMBL" id="CP030843">
    <property type="protein sequence ID" value="AXC16245.1"/>
    <property type="molecule type" value="Genomic_DNA"/>
</dbReference>
<accession>A0A2Z5GCB2</accession>
<keyword evidence="1" id="KW-0472">Membrane</keyword>
<sequence>MPEIVPLEIGYPPIKSNDHERKNFYNEAYFVADCSLFTSGIFLFLVKRVTLCQYFSSHSCVAVPVAKMFLGGPLIWIGMASIAGSFILA</sequence>
<dbReference type="AlphaFoldDB" id="A0A2Z5GCB2"/>
<geneLocation type="plasmid" evidence="3">
    <name>pacpol4</name>
</geneLocation>
<keyword evidence="3" id="KW-1185">Reference proteome</keyword>
<reference evidence="2 3" key="1">
    <citation type="journal article" date="2018" name="Front. Microbiol.">
        <title>Hydrolytic Capabilities as a Key to Environmental Success: Chitinolytic and Cellulolytic Acidobacteria From Acidic Sub-arctic Soils and Boreal Peatlands.</title>
        <authorList>
            <person name="Belova S.E."/>
            <person name="Ravin N.V."/>
            <person name="Pankratov T.A."/>
            <person name="Rakitin A.L."/>
            <person name="Ivanova A.A."/>
            <person name="Beletsky A.V."/>
            <person name="Mardanov A.V."/>
            <person name="Sinninghe Damste J.S."/>
            <person name="Dedysh S.N."/>
        </authorList>
    </citation>
    <scope>NUCLEOTIDE SEQUENCE [LARGE SCALE GENOMIC DNA]</scope>
    <source>
        <strain evidence="2 3">SBC82</strain>
        <plasmid evidence="3">pacpol4</plasmid>
    </source>
</reference>
<name>A0A2Z5GCB2_9BACT</name>
<evidence type="ECO:0000313" key="2">
    <source>
        <dbReference type="EMBL" id="AXC16245.1"/>
    </source>
</evidence>
<evidence type="ECO:0000313" key="3">
    <source>
        <dbReference type="Proteomes" id="UP000253606"/>
    </source>
</evidence>
<organism evidence="2 3">
    <name type="scientific">Acidisarcina polymorpha</name>
    <dbReference type="NCBI Taxonomy" id="2211140"/>
    <lineage>
        <taxon>Bacteria</taxon>
        <taxon>Pseudomonadati</taxon>
        <taxon>Acidobacteriota</taxon>
        <taxon>Terriglobia</taxon>
        <taxon>Terriglobales</taxon>
        <taxon>Acidobacteriaceae</taxon>
        <taxon>Acidisarcina</taxon>
    </lineage>
</organism>
<proteinExistence type="predicted"/>
<gene>
    <name evidence="2" type="ORF">ACPOL_7045</name>
</gene>
<evidence type="ECO:0000256" key="1">
    <source>
        <dbReference type="SAM" id="Phobius"/>
    </source>
</evidence>
<keyword evidence="1" id="KW-1133">Transmembrane helix</keyword>
<feature type="transmembrane region" description="Helical" evidence="1">
    <location>
        <begin position="28"/>
        <end position="47"/>
    </location>
</feature>
<dbReference type="KEGG" id="abas:ACPOL_7045"/>